<dbReference type="RefSeq" id="XP_065646760.1">
    <property type="nucleotide sequence ID" value="XM_065790688.1"/>
</dbReference>
<evidence type="ECO:0000313" key="1">
    <source>
        <dbReference type="Proteomes" id="UP001652625"/>
    </source>
</evidence>
<dbReference type="RefSeq" id="XP_065660078.1">
    <property type="nucleotide sequence ID" value="XM_065804006.1"/>
</dbReference>
<dbReference type="Proteomes" id="UP001652625">
    <property type="component" value="Chromosome 08"/>
</dbReference>
<evidence type="ECO:0000313" key="3">
    <source>
        <dbReference type="RefSeq" id="XP_065660078.1"/>
    </source>
</evidence>
<evidence type="ECO:0000313" key="2">
    <source>
        <dbReference type="RefSeq" id="XP_065646760.1"/>
    </source>
</evidence>
<name>A0ABM4CEH3_HYDVU</name>
<dbReference type="PANTHER" id="PTHR33309:SF1">
    <property type="entry name" value="MYB_SANT-LIKE DNA-BINDING DOMAIN-CONTAINING PROTEIN"/>
    <property type="match status" value="1"/>
</dbReference>
<accession>A0ABM4CEH3</accession>
<protein>
    <submittedName>
        <fullName evidence="2">Uncharacterized protein LOC136076895 isoform X2</fullName>
    </submittedName>
    <submittedName>
        <fullName evidence="3">Uncharacterized protein LOC136084012</fullName>
    </submittedName>
</protein>
<reference evidence="1 2" key="1">
    <citation type="submission" date="2025-05" db="UniProtKB">
        <authorList>
            <consortium name="RefSeq"/>
        </authorList>
    </citation>
    <scope>IDENTIFICATION</scope>
</reference>
<dbReference type="Proteomes" id="UP001652625">
    <property type="component" value="Chromosome 02"/>
</dbReference>
<dbReference type="GeneID" id="136084012"/>
<organism evidence="1 3">
    <name type="scientific">Hydra vulgaris</name>
    <name type="common">Hydra</name>
    <name type="synonym">Hydra attenuata</name>
    <dbReference type="NCBI Taxonomy" id="6087"/>
    <lineage>
        <taxon>Eukaryota</taxon>
        <taxon>Metazoa</taxon>
        <taxon>Cnidaria</taxon>
        <taxon>Hydrozoa</taxon>
        <taxon>Hydroidolina</taxon>
        <taxon>Anthoathecata</taxon>
        <taxon>Aplanulata</taxon>
        <taxon>Hydridae</taxon>
        <taxon>Hydra</taxon>
    </lineage>
</organism>
<sequence length="237" mass="27469">MAEYFADKKLSMQWDDEKDILMLREIAGNGILLHKQGSRERGQGWSAVADVINTLDIFPCVATPRGVRERFMILLRKYKAKASKAKLASGLGGDIPTESEGLIEELYNIFTDTEKKNDNESQQKKLVNETEKNKAVEMRTKAMERFGETRKRKDEDNVSEKKKLVNRRSSSDTLIFLKEKLEYDKENKRLEREQVAHAQELARQQFEIQQQQHNAMLQQMIAMMAQQNTILNAFLNK</sequence>
<proteinExistence type="predicted"/>
<dbReference type="PANTHER" id="PTHR33309">
    <property type="entry name" value="KERATIN, ULTRA HIGH-SULFUR MATRIX PROTEIN-LIKE"/>
    <property type="match status" value="1"/>
</dbReference>
<keyword evidence="1" id="KW-1185">Reference proteome</keyword>
<gene>
    <name evidence="3" type="primary">LOC136084012</name>
    <name evidence="2" type="synonym">LOC136076895</name>
</gene>